<organism evidence="1 2">
    <name type="scientific">Spirulina subsalsa FACHB-351</name>
    <dbReference type="NCBI Taxonomy" id="234711"/>
    <lineage>
        <taxon>Bacteria</taxon>
        <taxon>Bacillati</taxon>
        <taxon>Cyanobacteriota</taxon>
        <taxon>Cyanophyceae</taxon>
        <taxon>Spirulinales</taxon>
        <taxon>Spirulinaceae</taxon>
        <taxon>Spirulina</taxon>
    </lineage>
</organism>
<dbReference type="RefSeq" id="WP_265264967.1">
    <property type="nucleotide sequence ID" value="NZ_JAIHOM010000058.1"/>
</dbReference>
<sequence length="70" mass="8411">MEPSNTLNPEILKTLIKESVREVMREEWYKFFEMLLPYVDDAEQADIEATFSPDDYVKEPFQDITDWFES</sequence>
<reference evidence="1 2" key="1">
    <citation type="submission" date="2021-08" db="EMBL/GenBank/DDBJ databases">
        <title>Draft genome sequence of Spirulina subsalsa with high tolerance to salinity and hype-accumulation of phycocyanin.</title>
        <authorList>
            <person name="Pei H."/>
            <person name="Jiang L."/>
        </authorList>
    </citation>
    <scope>NUCLEOTIDE SEQUENCE [LARGE SCALE GENOMIC DNA]</scope>
    <source>
        <strain evidence="1 2">FACHB-351</strain>
    </source>
</reference>
<proteinExistence type="predicted"/>
<comment type="caution">
    <text evidence="1">The sequence shown here is derived from an EMBL/GenBank/DDBJ whole genome shotgun (WGS) entry which is preliminary data.</text>
</comment>
<accession>A0ABT3L6J7</accession>
<evidence type="ECO:0000313" key="2">
    <source>
        <dbReference type="Proteomes" id="UP001526426"/>
    </source>
</evidence>
<keyword evidence="2" id="KW-1185">Reference proteome</keyword>
<gene>
    <name evidence="1" type="ORF">K4A83_12750</name>
</gene>
<dbReference type="Proteomes" id="UP001526426">
    <property type="component" value="Unassembled WGS sequence"/>
</dbReference>
<evidence type="ECO:0000313" key="1">
    <source>
        <dbReference type="EMBL" id="MCW6037131.1"/>
    </source>
</evidence>
<name>A0ABT3L6J7_9CYAN</name>
<protein>
    <submittedName>
        <fullName evidence="1">Uncharacterized protein</fullName>
    </submittedName>
</protein>
<dbReference type="EMBL" id="JAIHOM010000058">
    <property type="protein sequence ID" value="MCW6037131.1"/>
    <property type="molecule type" value="Genomic_DNA"/>
</dbReference>